<evidence type="ECO:0000256" key="2">
    <source>
        <dbReference type="PIRSR" id="PIRSR640198-3"/>
    </source>
</evidence>
<evidence type="ECO:0000259" key="3">
    <source>
        <dbReference type="PROSITE" id="PS51459"/>
    </source>
</evidence>
<dbReference type="Gene3D" id="1.10.3290.10">
    <property type="entry name" value="Fido-like domain"/>
    <property type="match status" value="1"/>
</dbReference>
<keyword evidence="4" id="KW-0131">Cell cycle</keyword>
<proteinExistence type="predicted"/>
<feature type="binding site" evidence="1">
    <location>
        <begin position="161"/>
        <end position="168"/>
    </location>
    <ligand>
        <name>ATP</name>
        <dbReference type="ChEBI" id="CHEBI:30616"/>
    </ligand>
</feature>
<dbReference type="PANTHER" id="PTHR13504">
    <property type="entry name" value="FIDO DOMAIN-CONTAINING PROTEIN DDB_G0283145"/>
    <property type="match status" value="1"/>
</dbReference>
<dbReference type="InterPro" id="IPR036597">
    <property type="entry name" value="Fido-like_dom_sf"/>
</dbReference>
<evidence type="ECO:0000313" key="5">
    <source>
        <dbReference type="Proteomes" id="UP000029558"/>
    </source>
</evidence>
<dbReference type="EMBL" id="CP012511">
    <property type="protein sequence ID" value="ALB24524.1"/>
    <property type="molecule type" value="Genomic_DNA"/>
</dbReference>
<dbReference type="AlphaFoldDB" id="A0AAC8ZQC1"/>
<dbReference type="Pfam" id="PF02661">
    <property type="entry name" value="Fic"/>
    <property type="match status" value="1"/>
</dbReference>
<dbReference type="RefSeq" id="WP_087910667.1">
    <property type="nucleotide sequence ID" value="NZ_JBPGWB010000299.1"/>
</dbReference>
<accession>A0AAC8ZQC1</accession>
<name>A0AAC8ZQC1_PISSA</name>
<keyword evidence="4" id="KW-0614">Plasmid</keyword>
<feature type="domain" description="Fido" evidence="3">
    <location>
        <begin position="82"/>
        <end position="215"/>
    </location>
</feature>
<evidence type="ECO:0000313" key="4">
    <source>
        <dbReference type="EMBL" id="ALB24524.1"/>
    </source>
</evidence>
<dbReference type="SUPFAM" id="SSF140931">
    <property type="entry name" value="Fic-like"/>
    <property type="match status" value="1"/>
</dbReference>
<dbReference type="GO" id="GO:0005524">
    <property type="term" value="F:ATP binding"/>
    <property type="evidence" value="ECO:0007669"/>
    <property type="project" value="UniProtKB-KW"/>
</dbReference>
<dbReference type="InterPro" id="IPR003812">
    <property type="entry name" value="Fido"/>
</dbReference>
<organism evidence="4 5">
    <name type="scientific">Piscirickettsia salmonis</name>
    <dbReference type="NCBI Taxonomy" id="1238"/>
    <lineage>
        <taxon>Bacteria</taxon>
        <taxon>Pseudomonadati</taxon>
        <taxon>Pseudomonadota</taxon>
        <taxon>Gammaproteobacteria</taxon>
        <taxon>Thiotrichales</taxon>
        <taxon>Piscirickettsiaceae</taxon>
        <taxon>Piscirickettsia</taxon>
    </lineage>
</organism>
<reference evidence="4 5" key="1">
    <citation type="journal article" date="2014" name="Genome Announc.">
        <title>Comparative Genome Analysis of Two Isolates of the Fish Pathogen Piscirickettsia salmonis from Different Hosts Reveals Major Differences in Virulence-Associated Secretion Systems.</title>
        <authorList>
            <person name="Bohle H."/>
            <person name="Henriquez P."/>
            <person name="Grothusen H."/>
            <person name="Navas E."/>
            <person name="Sandoval A."/>
            <person name="Bustamante F."/>
            <person name="Bustos P."/>
            <person name="Mancilla M."/>
        </authorList>
    </citation>
    <scope>NUCLEOTIDE SEQUENCE [LARGE SCALE GENOMIC DNA]</scope>
    <source>
        <strain evidence="5">B1-32597</strain>
    </source>
</reference>
<dbReference type="InterPro" id="IPR040198">
    <property type="entry name" value="Fido_containing"/>
</dbReference>
<dbReference type="PANTHER" id="PTHR13504:SF38">
    <property type="entry name" value="FIDO DOMAIN-CONTAINING PROTEIN"/>
    <property type="match status" value="1"/>
</dbReference>
<feature type="site" description="Important for autoinhibition of adenylyltransferase activity" evidence="2">
    <location>
        <position position="32"/>
    </location>
</feature>
<keyword evidence="1" id="KW-0067">ATP-binding</keyword>
<dbReference type="PROSITE" id="PS51459">
    <property type="entry name" value="FIDO"/>
    <property type="match status" value="1"/>
</dbReference>
<dbReference type="Proteomes" id="UP000029558">
    <property type="component" value="Plasmid pPSB1-3"/>
</dbReference>
<geneLocation type="plasmid" evidence="4 5">
    <name>pPSB1-3</name>
</geneLocation>
<sequence>MDTKGIKPNQKKAVFFAKRQLAELVYDAVNLEGINYTLPEVQTLLDGITVGGHKLNDQTIALNQAEAWKYLFSSIENKNFSLDIDFVCELHNIAGKEEALEWGRFRSGMVSIAGTDYTPPEASELDHQWAVMVEASTKIQDVYDRAIFIFLEMARNQFFYDVNKRMGRFIMNGILLSNGYPAINLPAKRQLEFNQLMLDFYSNGDHHNMTDFMKSCLSTTVIEAMRE</sequence>
<protein>
    <submittedName>
        <fullName evidence="4">Cell division protein Fic</fullName>
    </submittedName>
</protein>
<keyword evidence="4" id="KW-0132">Cell division</keyword>
<evidence type="ECO:0000256" key="1">
    <source>
        <dbReference type="PIRSR" id="PIRSR640198-2"/>
    </source>
</evidence>
<gene>
    <name evidence="4" type="ORF">KU39_3p62</name>
</gene>
<dbReference type="GO" id="GO:0051301">
    <property type="term" value="P:cell division"/>
    <property type="evidence" value="ECO:0007669"/>
    <property type="project" value="UniProtKB-KW"/>
</dbReference>
<keyword evidence="1" id="KW-0547">Nucleotide-binding</keyword>